<reference evidence="1 2" key="1">
    <citation type="submission" date="2016-10" db="EMBL/GenBank/DDBJ databases">
        <authorList>
            <person name="de Groot N.N."/>
        </authorList>
    </citation>
    <scope>NUCLEOTIDE SEQUENCE [LARGE SCALE GENOMIC DNA]</scope>
    <source>
        <strain evidence="1 2">DSM 24015</strain>
    </source>
</reference>
<gene>
    <name evidence="1" type="ORF">SAMN05421544_10555</name>
</gene>
<accession>A0A1G7B7F5</accession>
<keyword evidence="2" id="KW-1185">Reference proteome</keyword>
<name>A0A1G7B7F5_9FLAO</name>
<sequence>MLFNYNSSIYHQYNILLLSTENYPISFAENVYETVTFMPDCLFEIFIVILFPFKSTIKFSKYLFNYLQKYYQVFCIRG</sequence>
<dbReference type="Proteomes" id="UP000198517">
    <property type="component" value="Unassembled WGS sequence"/>
</dbReference>
<evidence type="ECO:0000313" key="1">
    <source>
        <dbReference type="EMBL" id="SDE22892.1"/>
    </source>
</evidence>
<organism evidence="1 2">
    <name type="scientific">Riemerella columbipharyngis</name>
    <dbReference type="NCBI Taxonomy" id="1071918"/>
    <lineage>
        <taxon>Bacteria</taxon>
        <taxon>Pseudomonadati</taxon>
        <taxon>Bacteroidota</taxon>
        <taxon>Flavobacteriia</taxon>
        <taxon>Flavobacteriales</taxon>
        <taxon>Weeksellaceae</taxon>
        <taxon>Riemerella</taxon>
    </lineage>
</organism>
<dbReference type="AlphaFoldDB" id="A0A1G7B7F5"/>
<evidence type="ECO:0000313" key="2">
    <source>
        <dbReference type="Proteomes" id="UP000198517"/>
    </source>
</evidence>
<protein>
    <submittedName>
        <fullName evidence="1">Uncharacterized protein</fullName>
    </submittedName>
</protein>
<proteinExistence type="predicted"/>
<dbReference type="EMBL" id="FNAS01000005">
    <property type="protein sequence ID" value="SDE22892.1"/>
    <property type="molecule type" value="Genomic_DNA"/>
</dbReference>